<evidence type="ECO:0000313" key="3">
    <source>
        <dbReference type="Proteomes" id="UP001623348"/>
    </source>
</evidence>
<accession>A0ABC9WSJ1</accession>
<dbReference type="AlphaFoldDB" id="A0ABC9WSJ1"/>
<dbReference type="Pfam" id="PF12796">
    <property type="entry name" value="Ank_2"/>
    <property type="match status" value="1"/>
</dbReference>
<name>A0ABC9WSJ1_GRUJA</name>
<dbReference type="SMART" id="SM00248">
    <property type="entry name" value="ANK"/>
    <property type="match status" value="4"/>
</dbReference>
<dbReference type="InterPro" id="IPR002110">
    <property type="entry name" value="Ankyrin_rpt"/>
</dbReference>
<dbReference type="PANTHER" id="PTHR24127:SF1">
    <property type="entry name" value="ANKYRIN REPEAT AND EF-HAND DOMAIN-CONTAINING PROTEIN 1"/>
    <property type="match status" value="1"/>
</dbReference>
<protein>
    <submittedName>
        <fullName evidence="2">Ankyrin repeat and EF-hand domain-containing protein 1</fullName>
    </submittedName>
</protein>
<reference evidence="2 3" key="1">
    <citation type="submission" date="2024-06" db="EMBL/GenBank/DDBJ databases">
        <title>The draft genome of Grus japonensis, version 3.</title>
        <authorList>
            <person name="Nabeshima K."/>
            <person name="Suzuki S."/>
            <person name="Onuma M."/>
        </authorList>
    </citation>
    <scope>NUCLEOTIDE SEQUENCE [LARGE SCALE GENOMIC DNA]</scope>
    <source>
        <strain evidence="2 3">451A</strain>
    </source>
</reference>
<evidence type="ECO:0000256" key="1">
    <source>
        <dbReference type="PROSITE-ProRule" id="PRU00023"/>
    </source>
</evidence>
<gene>
    <name evidence="2" type="ORF">GRJ2_001240200</name>
</gene>
<dbReference type="InterPro" id="IPR036770">
    <property type="entry name" value="Ankyrin_rpt-contain_sf"/>
</dbReference>
<feature type="repeat" description="ANK" evidence="1">
    <location>
        <begin position="80"/>
        <end position="112"/>
    </location>
</feature>
<feature type="repeat" description="ANK" evidence="1">
    <location>
        <begin position="47"/>
        <end position="79"/>
    </location>
</feature>
<dbReference type="Proteomes" id="UP001623348">
    <property type="component" value="Unassembled WGS sequence"/>
</dbReference>
<dbReference type="Gene3D" id="1.25.40.20">
    <property type="entry name" value="Ankyrin repeat-containing domain"/>
    <property type="match status" value="2"/>
</dbReference>
<organism evidence="2 3">
    <name type="scientific">Grus japonensis</name>
    <name type="common">Japanese crane</name>
    <name type="synonym">Red-crowned crane</name>
    <dbReference type="NCBI Taxonomy" id="30415"/>
    <lineage>
        <taxon>Eukaryota</taxon>
        <taxon>Metazoa</taxon>
        <taxon>Chordata</taxon>
        <taxon>Craniata</taxon>
        <taxon>Vertebrata</taxon>
        <taxon>Euteleostomi</taxon>
        <taxon>Archelosauria</taxon>
        <taxon>Archosauria</taxon>
        <taxon>Dinosauria</taxon>
        <taxon>Saurischia</taxon>
        <taxon>Theropoda</taxon>
        <taxon>Coelurosauria</taxon>
        <taxon>Aves</taxon>
        <taxon>Neognathae</taxon>
        <taxon>Neoaves</taxon>
        <taxon>Gruiformes</taxon>
        <taxon>Gruidae</taxon>
        <taxon>Grus</taxon>
    </lineage>
</organism>
<proteinExistence type="predicted"/>
<dbReference type="SUPFAM" id="SSF48403">
    <property type="entry name" value="Ankyrin repeat"/>
    <property type="match status" value="1"/>
</dbReference>
<dbReference type="InterPro" id="IPR052801">
    <property type="entry name" value="Ankyrin-EF-hand"/>
</dbReference>
<sequence>MLPVDNRLQNLQIYKLLQCVHQKDKKQIEKLVQNGFPNLINFTEPMEGYSALHLTCIKNDVDMCSFLLEQGACPDVQDKMGRTPAMKAAELGHELVLELLAKAKADMTAVDNEGKGVLFYCILPTRRHYHCMQIALDYGADVNNCTTDGKPVFLQACEQAHDIKEICLNFLERGANPNARNPV</sequence>
<dbReference type="PROSITE" id="PS50088">
    <property type="entry name" value="ANK_REPEAT"/>
    <property type="match status" value="2"/>
</dbReference>
<comment type="caution">
    <text evidence="2">The sequence shown here is derived from an EMBL/GenBank/DDBJ whole genome shotgun (WGS) entry which is preliminary data.</text>
</comment>
<dbReference type="PROSITE" id="PS50297">
    <property type="entry name" value="ANK_REP_REGION"/>
    <property type="match status" value="1"/>
</dbReference>
<dbReference type="EMBL" id="BAAFJT010000003">
    <property type="protein sequence ID" value="GAB0187749.1"/>
    <property type="molecule type" value="Genomic_DNA"/>
</dbReference>
<keyword evidence="3" id="KW-1185">Reference proteome</keyword>
<keyword evidence="1" id="KW-0040">ANK repeat</keyword>
<dbReference type="PANTHER" id="PTHR24127">
    <property type="entry name" value="ANKYRIN REPEAT AND EF-HAND DOMAIN-CONTAINING PROTEIN 1"/>
    <property type="match status" value="1"/>
</dbReference>
<evidence type="ECO:0000313" key="2">
    <source>
        <dbReference type="EMBL" id="GAB0187749.1"/>
    </source>
</evidence>